<feature type="compositionally biased region" description="Basic and acidic residues" evidence="2">
    <location>
        <begin position="392"/>
        <end position="408"/>
    </location>
</feature>
<dbReference type="InterPro" id="IPR031325">
    <property type="entry name" value="RHS_repeat"/>
</dbReference>
<dbReference type="Proteomes" id="UP000037773">
    <property type="component" value="Unassembled WGS sequence"/>
</dbReference>
<feature type="region of interest" description="Disordered" evidence="2">
    <location>
        <begin position="392"/>
        <end position="413"/>
    </location>
</feature>
<dbReference type="Gene3D" id="2.180.10.10">
    <property type="entry name" value="RHS repeat-associated core"/>
    <property type="match status" value="2"/>
</dbReference>
<dbReference type="InterPro" id="IPR022385">
    <property type="entry name" value="Rhs_assc_core"/>
</dbReference>
<feature type="domain" description="Putative T7SS secretion signal" evidence="4">
    <location>
        <begin position="15"/>
        <end position="265"/>
    </location>
</feature>
<evidence type="ECO:0000259" key="4">
    <source>
        <dbReference type="Pfam" id="PF21725"/>
    </source>
</evidence>
<evidence type="ECO:0000256" key="2">
    <source>
        <dbReference type="SAM" id="MobiDB-lite"/>
    </source>
</evidence>
<dbReference type="PATRIC" id="fig|36816.3.peg.4011"/>
<dbReference type="Pfam" id="PF20148">
    <property type="entry name" value="DUF6531"/>
    <property type="match status" value="1"/>
</dbReference>
<dbReference type="InterPro" id="IPR050708">
    <property type="entry name" value="T6SS_VgrG/RHS"/>
</dbReference>
<dbReference type="EMBL" id="LGCN01000196">
    <property type="protein sequence ID" value="KOT37676.1"/>
    <property type="molecule type" value="Genomic_DNA"/>
</dbReference>
<accession>A0A0M8QPC1</accession>
<proteinExistence type="predicted"/>
<dbReference type="OrthoDB" id="4981820at2"/>
<evidence type="ECO:0000259" key="3">
    <source>
        <dbReference type="Pfam" id="PF20148"/>
    </source>
</evidence>
<evidence type="ECO:0000313" key="6">
    <source>
        <dbReference type="EMBL" id="KOT37676.1"/>
    </source>
</evidence>
<dbReference type="PANTHER" id="PTHR32305:SF15">
    <property type="entry name" value="PROTEIN RHSA-RELATED"/>
    <property type="match status" value="1"/>
</dbReference>
<reference evidence="6 7" key="1">
    <citation type="submission" date="2015-07" db="EMBL/GenBank/DDBJ databases">
        <authorList>
            <person name="Noorani M."/>
        </authorList>
    </citation>
    <scope>NUCLEOTIDE SEQUENCE [LARGE SCALE GENOMIC DNA]</scope>
    <source>
        <strain evidence="6 7">NRRL B-24567</strain>
    </source>
</reference>
<dbReference type="Pfam" id="PF25023">
    <property type="entry name" value="TEN_YD-shell"/>
    <property type="match status" value="1"/>
</dbReference>
<feature type="compositionally biased region" description="Low complexity" evidence="2">
    <location>
        <begin position="246"/>
        <end position="255"/>
    </location>
</feature>
<dbReference type="InterPro" id="IPR045351">
    <property type="entry name" value="DUF6531"/>
</dbReference>
<gene>
    <name evidence="6" type="ORF">ADK41_18525</name>
</gene>
<sequence>MGIGDFISDITPDSVEDAVEDGVEWVGNKVEGAGNWTADRLDDVGWESGADWVREQSRSVANRMGAEVDEMDLGQTEDRTKLIYGSPEKIRSTAEKLRGFQTAFDNAGEGLKGLDSSQLKGKAAEALRTAVSTQPPKWFTGADACEKAAAALEAFARTVTWAQGQAQTAIDKWKEGVKASEEAADAHRKRIEDYNRAVDRHNADPGKYDVSTLPSRPASTFDDPGKKLMQEAQEILTEARKQRNTAAETARGAVRAARDTAPEKPSYAEQALSGLQETQIMGDHIGGGIVKGTAGLLNFVRGVNPLDPYNITHPAEYTTNLNSLASGLVLAANDPVGTGKQMVSDFMKDPYEGFGRLLPDVALTVATGGAGAGVKGVRIAADAARARKILDDVPDGTHNRPDHARTTDGTDPVDLASGRMFLPRTDVELPGILPLTFTRRTESGLTAGRFLGPSWTCTVDERLEIDAVGVVHVTADGLLIPYQHPIPGSPTRPESGTARTLLARDGNGDYTVTDPDTGLTRRFTAPYDAEPGGDGDAWLTTLIDRNGHTITVDRTEDGLPLALVHSGGYHVKLTVTDRKITALLLAGAGETGADLPLMSYGYDQNGNLTTVTKPSGATTTFLHDDRHRVTAWIDSNNSRYDYTYDHHDRVIAEGGEAGHVQITLTYTGPDPETGHRTTTLTTADGRSTRHLINHRCRVIATTDPVGNTSRYSYDAHGNLVSRTDPLGRTTAFTYDEDGRLVSTVRPDGSGHTMRPGRFGRHTELVGPDGARWFQEFDERGNRTSVTDPGGGTTRFTYDTRGRLTSVTDALGAVTTVRCDDAGLPVQVTDPAGGEVLLERDALGSVVRVTDPGGGVTCLEWDADRNLVRRVAPDGTAESWTYDGEGNQLTHTDPVGGVLRCEYSHFDLLTARTAPDGARYTFAYDASLRLVEVADPQGARWTYEYDAAGHVAAETDFDGRTLRYRFDPAGLLLSRTDVLGQTITFGRDQLGRVLRKDAAGKVTTYEYDPAGRLLRATGPDSELLCVYDRRGRLKAEIVDGRTMSYAYDAVGRRTRRITPTGHVTTYGYDTGGRPGRLTTGRNSVFFTHDVAGRETARVFGDVEGALTIASAWDAAGRLATEHVSVGGRTLNRRAYTYRPDGYLSAVDDQWAGNRSFDLDAVGQVVGVRAQNWSERYVYDASGNQVEAIWPVSHPGSEAIGQRAYAGSAILRAGAVRFEHDVLGRITLRQKRRPSRRPDTWRYTWDAENRLTSVVTPDGTHWRYRYDALGRRIAKQRLADDVETVAEEIRFSWDGMTLCEEAILQADLRTTVALTWDHRSGVPLSQTERVLGAGTRQEEIDRRFFAIATDLVGTPTELIDEDGAVAWCRRATLWGTTAWARDSKAYTPLRFPGQYYDPETGLHYNLFRHYDPETARYITPDPLGLAPAPNPVAYVRNPHTWSDPLGLSPYPRGERGNPFDHRADAERAAYELAGVRYGEEPIAEWTVTGDRHLKHAPGYIYSSDPAHWGHFRQFETDNGSRVVVEHTHDPAGPHFHAGKPKNDDTRSLVNFGWDNTQIQRPDGTVGYPESMERYAKINKPGGDHHLFYSGG</sequence>
<dbReference type="RefSeq" id="WP_030822495.1">
    <property type="nucleotide sequence ID" value="NZ_LGCN01000196.1"/>
</dbReference>
<keyword evidence="1" id="KW-0677">Repeat</keyword>
<feature type="domain" description="Teneurin-like YD-shell" evidence="5">
    <location>
        <begin position="1103"/>
        <end position="1419"/>
    </location>
</feature>
<dbReference type="Pfam" id="PF21725">
    <property type="entry name" value="T7SS_signal"/>
    <property type="match status" value="1"/>
</dbReference>
<dbReference type="NCBIfam" id="TIGR03696">
    <property type="entry name" value="Rhs_assc_core"/>
    <property type="match status" value="1"/>
</dbReference>
<dbReference type="Pfam" id="PF05593">
    <property type="entry name" value="RHS_repeat"/>
    <property type="match status" value="7"/>
</dbReference>
<organism evidence="6 7">
    <name type="scientific">Streptomyces caelestis</name>
    <dbReference type="NCBI Taxonomy" id="36816"/>
    <lineage>
        <taxon>Bacteria</taxon>
        <taxon>Bacillati</taxon>
        <taxon>Actinomycetota</taxon>
        <taxon>Actinomycetes</taxon>
        <taxon>Kitasatosporales</taxon>
        <taxon>Streptomycetaceae</taxon>
        <taxon>Streptomyces</taxon>
    </lineage>
</organism>
<protein>
    <submittedName>
        <fullName evidence="6">Type IV secretion protein Rhs</fullName>
    </submittedName>
</protein>
<evidence type="ECO:0000256" key="1">
    <source>
        <dbReference type="ARBA" id="ARBA00022737"/>
    </source>
</evidence>
<dbReference type="PANTHER" id="PTHR32305">
    <property type="match status" value="1"/>
</dbReference>
<feature type="region of interest" description="Disordered" evidence="2">
    <location>
        <begin position="242"/>
        <end position="265"/>
    </location>
</feature>
<evidence type="ECO:0000259" key="5">
    <source>
        <dbReference type="Pfam" id="PF25023"/>
    </source>
</evidence>
<keyword evidence="7" id="KW-1185">Reference proteome</keyword>
<feature type="domain" description="DUF6531" evidence="3">
    <location>
        <begin position="411"/>
        <end position="482"/>
    </location>
</feature>
<dbReference type="InterPro" id="IPR056823">
    <property type="entry name" value="TEN-like_YD-shell"/>
</dbReference>
<dbReference type="NCBIfam" id="TIGR01643">
    <property type="entry name" value="YD_repeat_2x"/>
    <property type="match status" value="13"/>
</dbReference>
<evidence type="ECO:0000313" key="7">
    <source>
        <dbReference type="Proteomes" id="UP000037773"/>
    </source>
</evidence>
<dbReference type="InterPro" id="IPR006530">
    <property type="entry name" value="YD"/>
</dbReference>
<name>A0A0M8QPC1_9ACTN</name>
<feature type="region of interest" description="Disordered" evidence="2">
    <location>
        <begin position="200"/>
        <end position="224"/>
    </location>
</feature>
<dbReference type="InterPro" id="IPR049082">
    <property type="entry name" value="T7SS_signal"/>
</dbReference>
<comment type="caution">
    <text evidence="6">The sequence shown here is derived from an EMBL/GenBank/DDBJ whole genome shotgun (WGS) entry which is preliminary data.</text>
</comment>